<name>A0A2T0M413_9PSEU</name>
<dbReference type="Pfam" id="PF16350">
    <property type="entry name" value="FAO_M"/>
    <property type="match status" value="1"/>
</dbReference>
<dbReference type="SUPFAM" id="SSF101790">
    <property type="entry name" value="Aminomethyltransferase beta-barrel domain"/>
    <property type="match status" value="1"/>
</dbReference>
<organism evidence="6 7">
    <name type="scientific">Prauserella shujinwangii</name>
    <dbReference type="NCBI Taxonomy" id="1453103"/>
    <lineage>
        <taxon>Bacteria</taxon>
        <taxon>Bacillati</taxon>
        <taxon>Actinomycetota</taxon>
        <taxon>Actinomycetes</taxon>
        <taxon>Pseudonocardiales</taxon>
        <taxon>Pseudonocardiaceae</taxon>
        <taxon>Prauserella</taxon>
    </lineage>
</organism>
<dbReference type="Pfam" id="PF01571">
    <property type="entry name" value="GCV_T"/>
    <property type="match status" value="1"/>
</dbReference>
<evidence type="ECO:0000259" key="2">
    <source>
        <dbReference type="Pfam" id="PF01266"/>
    </source>
</evidence>
<dbReference type="Pfam" id="PF08669">
    <property type="entry name" value="GCV_T_C"/>
    <property type="match status" value="1"/>
</dbReference>
<dbReference type="InterPro" id="IPR006222">
    <property type="entry name" value="GCVT_N"/>
</dbReference>
<dbReference type="InterPro" id="IPR028896">
    <property type="entry name" value="GcvT/YgfZ/DmdA"/>
</dbReference>
<keyword evidence="7" id="KW-1185">Reference proteome</keyword>
<dbReference type="Gene3D" id="3.30.9.10">
    <property type="entry name" value="D-Amino Acid Oxidase, subunit A, domain 2"/>
    <property type="match status" value="1"/>
</dbReference>
<gene>
    <name evidence="6" type="ORF">B0I33_101624</name>
</gene>
<dbReference type="Gene3D" id="2.40.30.110">
    <property type="entry name" value="Aminomethyltransferase beta-barrel domains"/>
    <property type="match status" value="1"/>
</dbReference>
<dbReference type="Gene3D" id="3.50.50.60">
    <property type="entry name" value="FAD/NAD(P)-binding domain"/>
    <property type="match status" value="1"/>
</dbReference>
<dbReference type="InterPro" id="IPR013977">
    <property type="entry name" value="GcvT_C"/>
</dbReference>
<proteinExistence type="inferred from homology"/>
<dbReference type="InterPro" id="IPR036188">
    <property type="entry name" value="FAD/NAD-bd_sf"/>
</dbReference>
<dbReference type="SUPFAM" id="SSF103025">
    <property type="entry name" value="Folate-binding domain"/>
    <property type="match status" value="1"/>
</dbReference>
<evidence type="ECO:0000313" key="6">
    <source>
        <dbReference type="EMBL" id="PRX51470.1"/>
    </source>
</evidence>
<dbReference type="SUPFAM" id="SSF54373">
    <property type="entry name" value="FAD-linked reductases, C-terminal domain"/>
    <property type="match status" value="1"/>
</dbReference>
<comment type="similarity">
    <text evidence="1">Belongs to the GcvT family.</text>
</comment>
<protein>
    <submittedName>
        <fullName evidence="6">Dimethylglycine oxidase</fullName>
    </submittedName>
</protein>
<dbReference type="Gene3D" id="3.30.1360.120">
    <property type="entry name" value="Probable tRNA modification gtpase trme, domain 1"/>
    <property type="match status" value="1"/>
</dbReference>
<dbReference type="PANTHER" id="PTHR43757">
    <property type="entry name" value="AMINOMETHYLTRANSFERASE"/>
    <property type="match status" value="1"/>
</dbReference>
<evidence type="ECO:0000259" key="3">
    <source>
        <dbReference type="Pfam" id="PF01571"/>
    </source>
</evidence>
<evidence type="ECO:0000313" key="7">
    <source>
        <dbReference type="Proteomes" id="UP000238362"/>
    </source>
</evidence>
<evidence type="ECO:0000256" key="1">
    <source>
        <dbReference type="ARBA" id="ARBA00008609"/>
    </source>
</evidence>
<feature type="domain" description="GCVT N-terminal" evidence="3">
    <location>
        <begin position="433"/>
        <end position="715"/>
    </location>
</feature>
<dbReference type="InterPro" id="IPR029043">
    <property type="entry name" value="GcvT/YgfZ_C"/>
</dbReference>
<dbReference type="RefSeq" id="WP_106176926.1">
    <property type="nucleotide sequence ID" value="NZ_PVNH01000001.1"/>
</dbReference>
<dbReference type="Pfam" id="PF01266">
    <property type="entry name" value="DAO"/>
    <property type="match status" value="1"/>
</dbReference>
<dbReference type="AlphaFoldDB" id="A0A2T0M413"/>
<feature type="domain" description="FAD dependent oxidoreductase" evidence="2">
    <location>
        <begin position="12"/>
        <end position="373"/>
    </location>
</feature>
<reference evidence="6 7" key="1">
    <citation type="submission" date="2018-03" db="EMBL/GenBank/DDBJ databases">
        <title>Genomic Encyclopedia of Type Strains, Phase III (KMG-III): the genomes of soil and plant-associated and newly described type strains.</title>
        <authorList>
            <person name="Whitman W."/>
        </authorList>
    </citation>
    <scope>NUCLEOTIDE SEQUENCE [LARGE SCALE GENOMIC DNA]</scope>
    <source>
        <strain evidence="6 7">CGMCC 4.7125</strain>
    </source>
</reference>
<feature type="domain" description="FAD dependent oxidoreductase central" evidence="5">
    <location>
        <begin position="377"/>
        <end position="431"/>
    </location>
</feature>
<evidence type="ECO:0000259" key="5">
    <source>
        <dbReference type="Pfam" id="PF16350"/>
    </source>
</evidence>
<dbReference type="Proteomes" id="UP000238362">
    <property type="component" value="Unassembled WGS sequence"/>
</dbReference>
<comment type="caution">
    <text evidence="6">The sequence shown here is derived from an EMBL/GenBank/DDBJ whole genome shotgun (WGS) entry which is preliminary data.</text>
</comment>
<sequence>MTSERRVPSRADVVVIGAGIVGNSVVHHLAELGWRRIVQLDQGPLPDPGGSTGHASNFIFPVDHSREITALTVDSMRQYEKLGTLTTCGGIEIARGPERAEELRRRLASATAWGVPAELVGPGRVAELVPFVDPGIILGGFWTPSVAVVDPLQAGALMREQATAQGALTVAAGVQVTDLRTRRGRMSAVCTDAGEIETDTVVIACGVWSPRIARLAGARIPLTPVVHQMIDVGPIPALAETGTEIAYPIIRDMDALMYERQSGPDLEIGSYAHRPILHEPDEIPSIEAAALSPTQLPFTQEDFDPQLEDALALFGSILDTPGAGIRHAINGLLSLTPDGAPVLGETPEVAGLWSAAAVWIKEGPGVGRMLAEWMTGGDPEIDPHGADIARFYPHQRTPAHVRARATEGFNKIYGIVHPREQWTSARPQRVSPFHARERALGAEFFETGGWERPQWYESNRALLDEFGDRIPGREHEWDARWWSPVIDAEHLALRERVAMIDLSAFAQFDVSGPGALDYLQHLAMAQVDRPVGRLCYTPLLTPGGGFRSDLTLVRLGEDSFRVITGGADGARDRFWFTRHLPADGSVSFADVTSAVCTLGLWGPRARDVLSACCADEAGDLTNEAFPFGTARRITVGTVPVLALRVSYVGDLGWELHAPFEQGLRLWDTVAEAGAPFGIVPAGIGVYGTTGRLEKGYRLMGAELDAEYDPVEAGLALPRVKSAEFVGKRPYLAARETGPAATLCTLTLGAPAEHADESGIPRYPQGGEPILTGDGERIADRKGRGSFVTSAGSAPSLGSYLLMAYLPPEHAVEGTRLQVEYMARRYPVTVARVGRTPLFDPDDTRMRS</sequence>
<dbReference type="SUPFAM" id="SSF51905">
    <property type="entry name" value="FAD/NAD(P)-binding domain"/>
    <property type="match status" value="1"/>
</dbReference>
<dbReference type="OrthoDB" id="2055370at2"/>
<dbReference type="EMBL" id="PVNH01000001">
    <property type="protein sequence ID" value="PRX51470.1"/>
    <property type="molecule type" value="Genomic_DNA"/>
</dbReference>
<dbReference type="InterPro" id="IPR006076">
    <property type="entry name" value="FAD-dep_OxRdtase"/>
</dbReference>
<accession>A0A2T0M413</accession>
<dbReference type="PANTHER" id="PTHR43757:SF2">
    <property type="entry name" value="AMINOMETHYLTRANSFERASE, MITOCHONDRIAL"/>
    <property type="match status" value="1"/>
</dbReference>
<feature type="domain" description="Aminomethyltransferase C-terminal" evidence="4">
    <location>
        <begin position="764"/>
        <end position="830"/>
    </location>
</feature>
<dbReference type="InterPro" id="IPR032503">
    <property type="entry name" value="FAO_M"/>
</dbReference>
<dbReference type="InterPro" id="IPR027266">
    <property type="entry name" value="TrmE/GcvT-like"/>
</dbReference>
<dbReference type="Gene3D" id="3.30.70.1400">
    <property type="entry name" value="Aminomethyltransferase beta-barrel domains"/>
    <property type="match status" value="1"/>
</dbReference>
<evidence type="ECO:0000259" key="4">
    <source>
        <dbReference type="Pfam" id="PF08669"/>
    </source>
</evidence>